<accession>A0A8X7BJF3</accession>
<name>A0A8X7BJF3_TRICX</name>
<dbReference type="Proteomes" id="UP000887159">
    <property type="component" value="Unassembled WGS sequence"/>
</dbReference>
<gene>
    <name evidence="1" type="ORF">TNCV_2227341</name>
</gene>
<dbReference type="EMBL" id="BMAU01021411">
    <property type="protein sequence ID" value="GFY33465.1"/>
    <property type="molecule type" value="Genomic_DNA"/>
</dbReference>
<organism evidence="1 2">
    <name type="scientific">Trichonephila clavipes</name>
    <name type="common">Golden silk orbweaver</name>
    <name type="synonym">Nephila clavipes</name>
    <dbReference type="NCBI Taxonomy" id="2585209"/>
    <lineage>
        <taxon>Eukaryota</taxon>
        <taxon>Metazoa</taxon>
        <taxon>Ecdysozoa</taxon>
        <taxon>Arthropoda</taxon>
        <taxon>Chelicerata</taxon>
        <taxon>Arachnida</taxon>
        <taxon>Araneae</taxon>
        <taxon>Araneomorphae</taxon>
        <taxon>Entelegynae</taxon>
        <taxon>Araneoidea</taxon>
        <taxon>Nephilidae</taxon>
        <taxon>Trichonephila</taxon>
    </lineage>
</organism>
<evidence type="ECO:0000313" key="1">
    <source>
        <dbReference type="EMBL" id="GFY33465.1"/>
    </source>
</evidence>
<dbReference type="AlphaFoldDB" id="A0A8X7BJF3"/>
<comment type="caution">
    <text evidence="1">The sequence shown here is derived from an EMBL/GenBank/DDBJ whole genome shotgun (WGS) entry which is preliminary data.</text>
</comment>
<protein>
    <submittedName>
        <fullName evidence="1">Uncharacterized protein</fullName>
    </submittedName>
</protein>
<evidence type="ECO:0000313" key="2">
    <source>
        <dbReference type="Proteomes" id="UP000887159"/>
    </source>
</evidence>
<keyword evidence="2" id="KW-1185">Reference proteome</keyword>
<sequence length="85" mass="9339">MSDLVRILTLHYSTTRGLLVTDFVILNQGQTTRTTPAPAPPIPPSSPAGGLLSLDKFNMHCLPYMAGLHWYQVRTHNTLATNPLP</sequence>
<proteinExistence type="predicted"/>
<reference evidence="1" key="1">
    <citation type="submission" date="2020-08" db="EMBL/GenBank/DDBJ databases">
        <title>Multicomponent nature underlies the extraordinary mechanical properties of spider dragline silk.</title>
        <authorList>
            <person name="Kono N."/>
            <person name="Nakamura H."/>
            <person name="Mori M."/>
            <person name="Yoshida Y."/>
            <person name="Ohtoshi R."/>
            <person name="Malay A.D."/>
            <person name="Moran D.A.P."/>
            <person name="Tomita M."/>
            <person name="Numata K."/>
            <person name="Arakawa K."/>
        </authorList>
    </citation>
    <scope>NUCLEOTIDE SEQUENCE</scope>
</reference>